<keyword evidence="4" id="KW-1185">Reference proteome</keyword>
<evidence type="ECO:0000313" key="3">
    <source>
        <dbReference type="EMBL" id="AEG15312.1"/>
    </source>
</evidence>
<evidence type="ECO:0000259" key="2">
    <source>
        <dbReference type="Pfam" id="PF13579"/>
    </source>
</evidence>
<dbReference type="InterPro" id="IPR028098">
    <property type="entry name" value="Glyco_trans_4-like_N"/>
</dbReference>
<evidence type="ECO:0000259" key="1">
    <source>
        <dbReference type="Pfam" id="PF00534"/>
    </source>
</evidence>
<feature type="domain" description="Glycosyl transferase family 1" evidence="1">
    <location>
        <begin position="180"/>
        <end position="344"/>
    </location>
</feature>
<dbReference type="AlphaFoldDB" id="A0AAU8PNA4"/>
<name>A0AAU8PNA4_DESK7</name>
<accession>A0AAU8PNA4</accession>
<dbReference type="SUPFAM" id="SSF53756">
    <property type="entry name" value="UDP-Glycosyltransferase/glycogen phosphorylase"/>
    <property type="match status" value="1"/>
</dbReference>
<dbReference type="InterPro" id="IPR001296">
    <property type="entry name" value="Glyco_trans_1"/>
</dbReference>
<evidence type="ECO:0000313" key="4">
    <source>
        <dbReference type="Proteomes" id="UP000009229"/>
    </source>
</evidence>
<dbReference type="Pfam" id="PF00534">
    <property type="entry name" value="Glycos_transf_1"/>
    <property type="match status" value="1"/>
</dbReference>
<dbReference type="EMBL" id="CP002770">
    <property type="protein sequence ID" value="AEG15312.1"/>
    <property type="molecule type" value="Genomic_DNA"/>
</dbReference>
<dbReference type="RefSeq" id="WP_013822826.1">
    <property type="nucleotide sequence ID" value="NC_015573.1"/>
</dbReference>
<reference evidence="4" key="1">
    <citation type="submission" date="2011-05" db="EMBL/GenBank/DDBJ databases">
        <title>Complete sequence of Desulfotomaculum kuznetsovii DSM 6115.</title>
        <authorList>
            <person name="Lucas S."/>
            <person name="Han J."/>
            <person name="Lapidus A."/>
            <person name="Cheng J.-F."/>
            <person name="Goodwin L."/>
            <person name="Pitluck S."/>
            <person name="Peters L."/>
            <person name="Mikhailova N."/>
            <person name="Lu M."/>
            <person name="Saunders E."/>
            <person name="Han C."/>
            <person name="Tapia R."/>
            <person name="Land M."/>
            <person name="Hauser L."/>
            <person name="Kyrpides N."/>
            <person name="Ivanova N."/>
            <person name="Pagani I."/>
            <person name="Nazina T."/>
            <person name="Ivanova A."/>
            <person name="Parshina S."/>
            <person name="Kuever J."/>
            <person name="Muyzer G."/>
            <person name="Plugge C."/>
            <person name="Stams A."/>
            <person name="Woyke T."/>
        </authorList>
    </citation>
    <scope>NUCLEOTIDE SEQUENCE [LARGE SCALE GENOMIC DNA]</scope>
    <source>
        <strain evidence="4">DSM 6115 / VKM B-1805 / 17</strain>
    </source>
</reference>
<gene>
    <name evidence="3" type="ordered locus">Desku_1744</name>
</gene>
<dbReference type="PANTHER" id="PTHR12526">
    <property type="entry name" value="GLYCOSYLTRANSFERASE"/>
    <property type="match status" value="1"/>
</dbReference>
<feature type="domain" description="Glycosyltransferase subfamily 4-like N-terminal" evidence="2">
    <location>
        <begin position="13"/>
        <end position="164"/>
    </location>
</feature>
<proteinExistence type="predicted"/>
<dbReference type="GO" id="GO:0016757">
    <property type="term" value="F:glycosyltransferase activity"/>
    <property type="evidence" value="ECO:0007669"/>
    <property type="project" value="InterPro"/>
</dbReference>
<dbReference type="KEGG" id="dku:Desku_1744"/>
<dbReference type="Pfam" id="PF13579">
    <property type="entry name" value="Glyco_trans_4_4"/>
    <property type="match status" value="1"/>
</dbReference>
<organism evidence="3 4">
    <name type="scientific">Desulfofundulus kuznetsovii (strain DSM 6115 / VKM B-1805 / 17)</name>
    <name type="common">Desulfotomaculum kuznetsovii</name>
    <dbReference type="NCBI Taxonomy" id="760568"/>
    <lineage>
        <taxon>Bacteria</taxon>
        <taxon>Bacillati</taxon>
        <taxon>Bacillota</taxon>
        <taxon>Clostridia</taxon>
        <taxon>Eubacteriales</taxon>
        <taxon>Peptococcaceae</taxon>
        <taxon>Desulfofundulus</taxon>
    </lineage>
</organism>
<keyword evidence="3" id="KW-0808">Transferase</keyword>
<dbReference type="Proteomes" id="UP000009229">
    <property type="component" value="Chromosome"/>
</dbReference>
<protein>
    <submittedName>
        <fullName evidence="3">Glycosyl transferase group 1</fullName>
    </submittedName>
</protein>
<sequence length="378" mass="41484">MKILYLITGLAYGGAETQLVRLATALKARNWRVNVVSMLPPQAFTDELQAAGIPLATLNMRRGVPDPRAIVRLLRLIRQSRPHILTSFMFHANLLGRIVGRLAGVPIIVSSIRNENFGGPCRDNVLRLTDWMGEITTTNSRLAADKLVRRGVVPGDRIRVIPNGLVLNEFKVNDSNRAGLRQQLGIAEDEFLWLAVGRLEEQKDYPTLLQAFQILKQGGCKAQLRVAGQGPMLETLQRQIADLGISDRVIFLGLRRDIPLLLDAADGFVLSSAWEGLPNVVMEAMAAAKPVVATNVGGVPELVQEGVTGFMVPPRNAEALSTAMSKMMALPESKRKAMGQSGRAHIEVNYSLERVVDQWEALYMELLGKKGLGKVAEK</sequence>
<dbReference type="Gene3D" id="3.40.50.2000">
    <property type="entry name" value="Glycogen Phosphorylase B"/>
    <property type="match status" value="2"/>
</dbReference>